<dbReference type="EMBL" id="QXGF01002308">
    <property type="protein sequence ID" value="KAE8925260.1"/>
    <property type="molecule type" value="Genomic_DNA"/>
</dbReference>
<comment type="caution">
    <text evidence="1">The sequence shown here is derived from an EMBL/GenBank/DDBJ whole genome shotgun (WGS) entry which is preliminary data.</text>
</comment>
<accession>A0A6A3E339</accession>
<organism evidence="1 2">
    <name type="scientific">Phytophthora fragariae</name>
    <dbReference type="NCBI Taxonomy" id="53985"/>
    <lineage>
        <taxon>Eukaryota</taxon>
        <taxon>Sar</taxon>
        <taxon>Stramenopiles</taxon>
        <taxon>Oomycota</taxon>
        <taxon>Peronosporomycetes</taxon>
        <taxon>Peronosporales</taxon>
        <taxon>Peronosporaceae</taxon>
        <taxon>Phytophthora</taxon>
    </lineage>
</organism>
<proteinExistence type="predicted"/>
<sequence>MDLSVNRASRANSVAVLLYSLGCSVQLTTATASAVRRSFRNVPLSGFARGGRRVVCCCITPLLPPMTCTGPHPVVMHCRSPRRRPRCAAFRAVTLSPQYLPLLMYCVAYVPVIMCTRTTAVPLSTTI</sequence>
<protein>
    <submittedName>
        <fullName evidence="1">Uncharacterized protein</fullName>
    </submittedName>
</protein>
<evidence type="ECO:0000313" key="2">
    <source>
        <dbReference type="Proteomes" id="UP000429523"/>
    </source>
</evidence>
<reference evidence="1 2" key="1">
    <citation type="submission" date="2018-08" db="EMBL/GenBank/DDBJ databases">
        <title>Genomic investigation of the strawberry pathogen Phytophthora fragariae indicates pathogenicity is determined by transcriptional variation in three key races.</title>
        <authorList>
            <person name="Adams T.M."/>
            <person name="Armitage A.D."/>
            <person name="Sobczyk M.K."/>
            <person name="Bates H.J."/>
            <person name="Dunwell J.M."/>
            <person name="Nellist C.F."/>
            <person name="Harrison R.J."/>
        </authorList>
    </citation>
    <scope>NUCLEOTIDE SEQUENCE [LARGE SCALE GENOMIC DNA]</scope>
    <source>
        <strain evidence="1 2">NOV-9</strain>
    </source>
</reference>
<gene>
    <name evidence="1" type="ORF">PF009_g24532</name>
</gene>
<name>A0A6A3E339_9STRA</name>
<dbReference type="AlphaFoldDB" id="A0A6A3E339"/>
<dbReference type="Proteomes" id="UP000429523">
    <property type="component" value="Unassembled WGS sequence"/>
</dbReference>
<evidence type="ECO:0000313" key="1">
    <source>
        <dbReference type="EMBL" id="KAE8925260.1"/>
    </source>
</evidence>